<proteinExistence type="inferred from homology"/>
<evidence type="ECO:0000256" key="2">
    <source>
        <dbReference type="ARBA" id="ARBA00008533"/>
    </source>
</evidence>
<sequence length="665" mass="76445">MNPFHLQAPFQPTGDQPRAIDRLVRSLGRDHRFQTLLGATGTGKTFTIAAVIEKIGKPTLVLAHNKTLAAQLCNELRQFFPNNAVEYFISYYDYYQPEAYIPVSDTYIEKTASINDEIDMLRHSATRSLFERKDVIVVASISCIYGLGIPSEYLKAAISIGVGKEYDQRKLLRDLVSVQYTRNDIELSRGRFRLKGDILEIVPAYEDRVIKIDFFGDEIDSIRLLDPLTGEIIQSLNKINIYPARHFVTPEERLQQACLDIKDELEQRVLELEKAGKLLEAQRISQRTRYDLEMLQEVGYCNGVENYSRHLAGRNAGQPPECLIDYFPDDWLLVVDESHVTVPQIRGMYNGDRSRKMVLIDHGFRLPSAADNRPLKSEEFWEMVKRCIFVSATPGDWEIEQSEDRVIEQIIRPTGVLDPEIFVRPTEGQVDDLLGEIKDRVRLKERVLITTLTKKMAEDLTEYFQERGIKVRYLHSEIQSIERIEIIQDLREGKFDVLIGVNLLREGLDLPEVSLVVILDADKEGFLRAERSLIQTIGRAARHVRGQAILYADNLTDSMIKAIEETERRRKIQREYNEKHGITPRPIASRSGNSILAFLDISRRLNSQQLEAVTENVSEIPLEQVPVLIQQLEEQMKEAAKNLQFEEAAKYRDRIKHLRDKLLGI</sequence>
<keyword evidence="4 12" id="KW-0547">Nucleotide-binding</keyword>
<evidence type="ECO:0000256" key="1">
    <source>
        <dbReference type="ARBA" id="ARBA00004496"/>
    </source>
</evidence>
<evidence type="ECO:0000313" key="19">
    <source>
        <dbReference type="Proteomes" id="UP001328733"/>
    </source>
</evidence>
<dbReference type="SUPFAM" id="SSF46600">
    <property type="entry name" value="C-terminal UvrC-binding domain of UvrB"/>
    <property type="match status" value="1"/>
</dbReference>
<dbReference type="PANTHER" id="PTHR24029:SF0">
    <property type="entry name" value="UVRABC SYSTEM PROTEIN B"/>
    <property type="match status" value="1"/>
</dbReference>
<dbReference type="InterPro" id="IPR036876">
    <property type="entry name" value="UVR_dom_sf"/>
</dbReference>
<keyword evidence="12 13" id="KW-0742">SOS response</keyword>
<dbReference type="InterPro" id="IPR041471">
    <property type="entry name" value="UvrB_inter"/>
</dbReference>
<reference evidence="18 19" key="1">
    <citation type="submission" date="2024-01" db="EMBL/GenBank/DDBJ databases">
        <title>Genomic insights into the taxonomy and metabolism of the cyanobacterium Pannus brasiliensis CCIBt3594.</title>
        <authorList>
            <person name="Machado M."/>
            <person name="Botero N.B."/>
            <person name="Andreote A.P.D."/>
            <person name="Feitosa A.M.T."/>
            <person name="Popin R."/>
            <person name="Sivonen K."/>
            <person name="Fiore M.F."/>
        </authorList>
    </citation>
    <scope>NUCLEOTIDE SEQUENCE [LARGE SCALE GENOMIC DNA]</scope>
    <source>
        <strain evidence="18 19">CCIBt3594</strain>
    </source>
</reference>
<comment type="function">
    <text evidence="12">The UvrABC repair system catalyzes the recognition and processing of DNA lesions. A damage recognition complex composed of 2 UvrA and 2 UvrB subunits scans DNA for abnormalities. Upon binding of the UvrA(2)B(2) complex to a putative damaged site, the DNA wraps around one UvrB monomer. DNA wrap is dependent on ATP binding by UvrB and probably causes local melting of the DNA helix, facilitating insertion of UvrB beta-hairpin between the DNA strands. Then UvrB probes one DNA strand for the presence of a lesion. If a lesion is found the UvrA subunits dissociate and the UvrB-DNA preincision complex is formed. This complex is subsequently bound by UvrC and the second UvrB is released. If no lesion is found, the DNA wraps around the other UvrB subunit that will check the other stand for damage.</text>
</comment>
<comment type="similarity">
    <text evidence="2 12 13">Belongs to the UvrB family.</text>
</comment>
<evidence type="ECO:0000256" key="12">
    <source>
        <dbReference type="HAMAP-Rule" id="MF_00204"/>
    </source>
</evidence>
<evidence type="ECO:0000256" key="7">
    <source>
        <dbReference type="ARBA" id="ARBA00022840"/>
    </source>
</evidence>
<feature type="domain" description="Helicase ATP-binding" evidence="16">
    <location>
        <begin position="25"/>
        <end position="176"/>
    </location>
</feature>
<evidence type="ECO:0000256" key="13">
    <source>
        <dbReference type="RuleBase" id="RU003587"/>
    </source>
</evidence>
<feature type="coiled-coil region" evidence="14">
    <location>
        <begin position="622"/>
        <end position="649"/>
    </location>
</feature>
<dbReference type="Pfam" id="PF00271">
    <property type="entry name" value="Helicase_C"/>
    <property type="match status" value="1"/>
</dbReference>
<dbReference type="InterPro" id="IPR006935">
    <property type="entry name" value="Helicase/UvrB_N"/>
</dbReference>
<dbReference type="InterPro" id="IPR024759">
    <property type="entry name" value="UvrB_YAD/RRR_dom"/>
</dbReference>
<dbReference type="SUPFAM" id="SSF52540">
    <property type="entry name" value="P-loop containing nucleoside triphosphate hydrolases"/>
    <property type="match status" value="2"/>
</dbReference>
<dbReference type="PROSITE" id="PS51192">
    <property type="entry name" value="HELICASE_ATP_BIND_1"/>
    <property type="match status" value="1"/>
</dbReference>
<keyword evidence="8 12" id="KW-0267">Excision nuclease</keyword>
<dbReference type="InterPro" id="IPR027417">
    <property type="entry name" value="P-loop_NTPase"/>
</dbReference>
<dbReference type="EMBL" id="JBAFSM010000040">
    <property type="protein sequence ID" value="MEG3439078.1"/>
    <property type="molecule type" value="Genomic_DNA"/>
</dbReference>
<dbReference type="GO" id="GO:0005524">
    <property type="term" value="F:ATP binding"/>
    <property type="evidence" value="ECO:0007669"/>
    <property type="project" value="UniProtKB-UniRule"/>
</dbReference>
<keyword evidence="3 12" id="KW-0963">Cytoplasm</keyword>
<comment type="subcellular location">
    <subcellularLocation>
        <location evidence="1 12 13">Cytoplasm</location>
    </subcellularLocation>
</comment>
<accession>A0AAW9QPT1</accession>
<keyword evidence="14" id="KW-0175">Coiled coil</keyword>
<dbReference type="Pfam" id="PF17757">
    <property type="entry name" value="UvrB_inter"/>
    <property type="match status" value="1"/>
</dbReference>
<dbReference type="GO" id="GO:0009381">
    <property type="term" value="F:excinuclease ABC activity"/>
    <property type="evidence" value="ECO:0007669"/>
    <property type="project" value="UniProtKB-UniRule"/>
</dbReference>
<comment type="subunit">
    <text evidence="10 12 13">Forms a heterotetramer with UvrA during the search for lesions. Interacts with UvrC in an incision complex.</text>
</comment>
<evidence type="ECO:0000259" key="16">
    <source>
        <dbReference type="PROSITE" id="PS51192"/>
    </source>
</evidence>
<dbReference type="Gene3D" id="6.10.140.240">
    <property type="match status" value="1"/>
</dbReference>
<dbReference type="HAMAP" id="MF_00204">
    <property type="entry name" value="UvrB"/>
    <property type="match status" value="1"/>
</dbReference>
<dbReference type="CDD" id="cd18790">
    <property type="entry name" value="SF2_C_UvrB"/>
    <property type="match status" value="1"/>
</dbReference>
<evidence type="ECO:0000256" key="11">
    <source>
        <dbReference type="ARBA" id="ARBA00029504"/>
    </source>
</evidence>
<dbReference type="GO" id="GO:0016887">
    <property type="term" value="F:ATP hydrolysis activity"/>
    <property type="evidence" value="ECO:0007669"/>
    <property type="project" value="InterPro"/>
</dbReference>
<dbReference type="InterPro" id="IPR001943">
    <property type="entry name" value="UVR_dom"/>
</dbReference>
<evidence type="ECO:0000259" key="15">
    <source>
        <dbReference type="PROSITE" id="PS50151"/>
    </source>
</evidence>
<dbReference type="Proteomes" id="UP001328733">
    <property type="component" value="Unassembled WGS sequence"/>
</dbReference>
<dbReference type="GO" id="GO:0005737">
    <property type="term" value="C:cytoplasm"/>
    <property type="evidence" value="ECO:0007669"/>
    <property type="project" value="UniProtKB-SubCell"/>
</dbReference>
<dbReference type="Pfam" id="PF04851">
    <property type="entry name" value="ResIII"/>
    <property type="match status" value="1"/>
</dbReference>
<dbReference type="Gene3D" id="4.10.860.10">
    <property type="entry name" value="UVR domain"/>
    <property type="match status" value="1"/>
</dbReference>
<dbReference type="SMART" id="SM00490">
    <property type="entry name" value="HELICc"/>
    <property type="match status" value="1"/>
</dbReference>
<feature type="binding site" evidence="12">
    <location>
        <begin position="38"/>
        <end position="45"/>
    </location>
    <ligand>
        <name>ATP</name>
        <dbReference type="ChEBI" id="CHEBI:30616"/>
    </ligand>
</feature>
<evidence type="ECO:0000259" key="17">
    <source>
        <dbReference type="PROSITE" id="PS51194"/>
    </source>
</evidence>
<evidence type="ECO:0000256" key="6">
    <source>
        <dbReference type="ARBA" id="ARBA00022769"/>
    </source>
</evidence>
<evidence type="ECO:0000256" key="3">
    <source>
        <dbReference type="ARBA" id="ARBA00022490"/>
    </source>
</evidence>
<dbReference type="GO" id="GO:0009432">
    <property type="term" value="P:SOS response"/>
    <property type="evidence" value="ECO:0007669"/>
    <property type="project" value="UniProtKB-UniRule"/>
</dbReference>
<dbReference type="NCBIfam" id="NF003673">
    <property type="entry name" value="PRK05298.1"/>
    <property type="match status" value="1"/>
</dbReference>
<feature type="domain" description="UVR" evidence="15">
    <location>
        <begin position="626"/>
        <end position="661"/>
    </location>
</feature>
<comment type="caution">
    <text evidence="18">The sequence shown here is derived from an EMBL/GenBank/DDBJ whole genome shotgun (WGS) entry which is preliminary data.</text>
</comment>
<dbReference type="PROSITE" id="PS50151">
    <property type="entry name" value="UVR"/>
    <property type="match status" value="1"/>
</dbReference>
<dbReference type="CDD" id="cd17916">
    <property type="entry name" value="DEXHc_UvrB"/>
    <property type="match status" value="1"/>
</dbReference>
<dbReference type="PROSITE" id="PS51194">
    <property type="entry name" value="HELICASE_CTER"/>
    <property type="match status" value="1"/>
</dbReference>
<name>A0AAW9QPT1_9CHRO</name>
<dbReference type="Pfam" id="PF02151">
    <property type="entry name" value="UVR"/>
    <property type="match status" value="1"/>
</dbReference>
<evidence type="ECO:0000256" key="5">
    <source>
        <dbReference type="ARBA" id="ARBA00022763"/>
    </source>
</evidence>
<evidence type="ECO:0000256" key="4">
    <source>
        <dbReference type="ARBA" id="ARBA00022741"/>
    </source>
</evidence>
<keyword evidence="9 12" id="KW-0234">DNA repair</keyword>
<evidence type="ECO:0000256" key="8">
    <source>
        <dbReference type="ARBA" id="ARBA00022881"/>
    </source>
</evidence>
<dbReference type="AlphaFoldDB" id="A0AAW9QPT1"/>
<dbReference type="Gene3D" id="3.40.50.300">
    <property type="entry name" value="P-loop containing nucleotide triphosphate hydrolases"/>
    <property type="match status" value="3"/>
</dbReference>
<feature type="short sequence motif" description="Beta-hairpin" evidence="12">
    <location>
        <begin position="91"/>
        <end position="114"/>
    </location>
</feature>
<keyword evidence="6 12" id="KW-0228">DNA excision</keyword>
<dbReference type="InterPro" id="IPR004807">
    <property type="entry name" value="UvrB"/>
</dbReference>
<comment type="domain">
    <text evidence="12">The beta-hairpin motif is involved in DNA binding.</text>
</comment>
<dbReference type="RefSeq" id="WP_332866561.1">
    <property type="nucleotide sequence ID" value="NZ_JBAFSM010000040.1"/>
</dbReference>
<dbReference type="SMART" id="SM00487">
    <property type="entry name" value="DEXDc"/>
    <property type="match status" value="1"/>
</dbReference>
<feature type="domain" description="Helicase C-terminal" evidence="17">
    <location>
        <begin position="429"/>
        <end position="591"/>
    </location>
</feature>
<evidence type="ECO:0000256" key="10">
    <source>
        <dbReference type="ARBA" id="ARBA00026033"/>
    </source>
</evidence>
<evidence type="ECO:0000256" key="14">
    <source>
        <dbReference type="SAM" id="Coils"/>
    </source>
</evidence>
<evidence type="ECO:0000256" key="9">
    <source>
        <dbReference type="ARBA" id="ARBA00023204"/>
    </source>
</evidence>
<keyword evidence="18" id="KW-0378">Hydrolase</keyword>
<dbReference type="PANTHER" id="PTHR24029">
    <property type="entry name" value="UVRABC SYSTEM PROTEIN B"/>
    <property type="match status" value="1"/>
</dbReference>
<evidence type="ECO:0000313" key="18">
    <source>
        <dbReference type="EMBL" id="MEG3439078.1"/>
    </source>
</evidence>
<dbReference type="InterPro" id="IPR014001">
    <property type="entry name" value="Helicase_ATP-bd"/>
</dbReference>
<dbReference type="GO" id="GO:0006289">
    <property type="term" value="P:nucleotide-excision repair"/>
    <property type="evidence" value="ECO:0007669"/>
    <property type="project" value="UniProtKB-UniRule"/>
</dbReference>
<dbReference type="Pfam" id="PF12344">
    <property type="entry name" value="UvrB"/>
    <property type="match status" value="1"/>
</dbReference>
<dbReference type="NCBIfam" id="TIGR00631">
    <property type="entry name" value="uvrb"/>
    <property type="match status" value="1"/>
</dbReference>
<dbReference type="GO" id="GO:0003677">
    <property type="term" value="F:DNA binding"/>
    <property type="evidence" value="ECO:0007669"/>
    <property type="project" value="UniProtKB-UniRule"/>
</dbReference>
<organism evidence="18 19">
    <name type="scientific">Pannus brasiliensis CCIBt3594</name>
    <dbReference type="NCBI Taxonomy" id="1427578"/>
    <lineage>
        <taxon>Bacteria</taxon>
        <taxon>Bacillati</taxon>
        <taxon>Cyanobacteriota</taxon>
        <taxon>Cyanophyceae</taxon>
        <taxon>Oscillatoriophycideae</taxon>
        <taxon>Chroococcales</taxon>
        <taxon>Microcystaceae</taxon>
        <taxon>Pannus</taxon>
    </lineage>
</organism>
<keyword evidence="7 12" id="KW-0067">ATP-binding</keyword>
<dbReference type="GO" id="GO:0009380">
    <property type="term" value="C:excinuclease repair complex"/>
    <property type="evidence" value="ECO:0007669"/>
    <property type="project" value="InterPro"/>
</dbReference>
<dbReference type="InterPro" id="IPR001650">
    <property type="entry name" value="Helicase_C-like"/>
</dbReference>
<keyword evidence="19" id="KW-1185">Reference proteome</keyword>
<keyword evidence="5 12" id="KW-0227">DNA damage</keyword>
<gene>
    <name evidence="12 18" type="primary">uvrB</name>
    <name evidence="18" type="ORF">V0288_18275</name>
</gene>
<protein>
    <recommendedName>
        <fullName evidence="11 12">UvrABC system protein B</fullName>
        <shortName evidence="12">Protein UvrB</shortName>
    </recommendedName>
    <alternativeName>
        <fullName evidence="12">Excinuclease ABC subunit B</fullName>
    </alternativeName>
</protein>